<comment type="caution">
    <text evidence="2">The sequence shown here is derived from an EMBL/GenBank/DDBJ whole genome shotgun (WGS) entry which is preliminary data.</text>
</comment>
<evidence type="ECO:0000313" key="3">
    <source>
        <dbReference type="Proteomes" id="UP001189757"/>
    </source>
</evidence>
<accession>A0ABM9K6V1</accession>
<feature type="region of interest" description="Disordered" evidence="1">
    <location>
        <begin position="1"/>
        <end position="20"/>
    </location>
</feature>
<sequence length="110" mass="11746">MDAAGNIGQQGHAITYDKNGNRLTDTHWGNKVTTAGGQSIITGYTEAGEAIYSTTPTTFVRSDGYTTETYAYDNLDRLSSVVRDGAQIDQRSYDGAGRVTRTGSCNLPTG</sequence>
<name>A0ABM9K6V1_9RALS</name>
<evidence type="ECO:0000313" key="2">
    <source>
        <dbReference type="EMBL" id="CAJ0817768.1"/>
    </source>
</evidence>
<organism evidence="2 3">
    <name type="scientific">Ralstonia flaminis</name>
    <dbReference type="NCBI Taxonomy" id="3058597"/>
    <lineage>
        <taxon>Bacteria</taxon>
        <taxon>Pseudomonadati</taxon>
        <taxon>Pseudomonadota</taxon>
        <taxon>Betaproteobacteria</taxon>
        <taxon>Burkholderiales</taxon>
        <taxon>Burkholderiaceae</taxon>
        <taxon>Ralstonia</taxon>
    </lineage>
</organism>
<dbReference type="EMBL" id="CATZLL010000011">
    <property type="protein sequence ID" value="CAJ0817768.1"/>
    <property type="molecule type" value="Genomic_DNA"/>
</dbReference>
<gene>
    <name evidence="2" type="ORF">LMG18101_03382</name>
</gene>
<evidence type="ECO:0000256" key="1">
    <source>
        <dbReference type="SAM" id="MobiDB-lite"/>
    </source>
</evidence>
<reference evidence="2 3" key="1">
    <citation type="submission" date="2023-07" db="EMBL/GenBank/DDBJ databases">
        <authorList>
            <person name="Peeters C."/>
        </authorList>
    </citation>
    <scope>NUCLEOTIDE SEQUENCE [LARGE SCALE GENOMIC DNA]</scope>
    <source>
        <strain evidence="2 3">LMG 18101</strain>
    </source>
</reference>
<keyword evidence="3" id="KW-1185">Reference proteome</keyword>
<proteinExistence type="predicted"/>
<dbReference type="Proteomes" id="UP001189757">
    <property type="component" value="Unassembled WGS sequence"/>
</dbReference>
<protein>
    <submittedName>
        <fullName evidence="2">Uncharacterized protein</fullName>
    </submittedName>
</protein>